<keyword evidence="7" id="KW-1185">Reference proteome</keyword>
<gene>
    <name evidence="6" type="ORF">ACFSHS_07985</name>
</gene>
<sequence>MRCTTEELWPADIASLLDVQQRLGTLQPPPWCPDSSLVELAAGVVVHTQGPGVAGERAWAGAVLVRGAHVIAAEIVEGVVSVPYVPALQSAREGPLLLAALEALRRRPDVLLLPATGRDHPRHAGLALHMGFVLQLPSIGVTDRPLHAVGPLPGPLRGDTSALVLDGVEVARWVRTVPGARPVVAHAAWRTTGEVAAMLLLSATTGARAPWPLREARRLARAARAGG</sequence>
<dbReference type="InterPro" id="IPR007581">
    <property type="entry name" value="Endonuclease-V"/>
</dbReference>
<organism evidence="6 7">
    <name type="scientific">Blastococcus deserti</name>
    <dbReference type="NCBI Taxonomy" id="2259033"/>
    <lineage>
        <taxon>Bacteria</taxon>
        <taxon>Bacillati</taxon>
        <taxon>Actinomycetota</taxon>
        <taxon>Actinomycetes</taxon>
        <taxon>Geodermatophilales</taxon>
        <taxon>Geodermatophilaceae</taxon>
        <taxon>Blastococcus</taxon>
    </lineage>
</organism>
<protein>
    <submittedName>
        <fullName evidence="6">Endonuclease V</fullName>
    </submittedName>
</protein>
<dbReference type="Pfam" id="PF04493">
    <property type="entry name" value="Endonuclease_5"/>
    <property type="match status" value="1"/>
</dbReference>
<dbReference type="PANTHER" id="PTHR28511:SF1">
    <property type="entry name" value="ENDONUCLEASE V"/>
    <property type="match status" value="1"/>
</dbReference>
<comment type="subcellular location">
    <subcellularLocation>
        <location evidence="1">Cytoplasm</location>
    </subcellularLocation>
</comment>
<keyword evidence="4 6" id="KW-0255">Endonuclease</keyword>
<dbReference type="GO" id="GO:0004519">
    <property type="term" value="F:endonuclease activity"/>
    <property type="evidence" value="ECO:0007669"/>
    <property type="project" value="UniProtKB-KW"/>
</dbReference>
<name>A0ABW4X7W2_9ACTN</name>
<evidence type="ECO:0000313" key="7">
    <source>
        <dbReference type="Proteomes" id="UP001597402"/>
    </source>
</evidence>
<evidence type="ECO:0000256" key="5">
    <source>
        <dbReference type="ARBA" id="ARBA00022801"/>
    </source>
</evidence>
<evidence type="ECO:0000256" key="3">
    <source>
        <dbReference type="ARBA" id="ARBA00022722"/>
    </source>
</evidence>
<comment type="caution">
    <text evidence="6">The sequence shown here is derived from an EMBL/GenBank/DDBJ whole genome shotgun (WGS) entry which is preliminary data.</text>
</comment>
<keyword evidence="3" id="KW-0540">Nuclease</keyword>
<dbReference type="RefSeq" id="WP_376873874.1">
    <property type="nucleotide sequence ID" value="NZ_JBHUHP010000008.1"/>
</dbReference>
<keyword evidence="2" id="KW-0963">Cytoplasm</keyword>
<proteinExistence type="predicted"/>
<dbReference type="PANTHER" id="PTHR28511">
    <property type="entry name" value="ENDONUCLEASE V"/>
    <property type="match status" value="1"/>
</dbReference>
<reference evidence="7" key="1">
    <citation type="journal article" date="2019" name="Int. J. Syst. Evol. Microbiol.">
        <title>The Global Catalogue of Microorganisms (GCM) 10K type strain sequencing project: providing services to taxonomists for standard genome sequencing and annotation.</title>
        <authorList>
            <consortium name="The Broad Institute Genomics Platform"/>
            <consortium name="The Broad Institute Genome Sequencing Center for Infectious Disease"/>
            <person name="Wu L."/>
            <person name="Ma J."/>
        </authorList>
    </citation>
    <scope>NUCLEOTIDE SEQUENCE [LARGE SCALE GENOMIC DNA]</scope>
    <source>
        <strain evidence="7">JCM 3338</strain>
    </source>
</reference>
<dbReference type="EMBL" id="JBHUHP010000008">
    <property type="protein sequence ID" value="MFD2091516.1"/>
    <property type="molecule type" value="Genomic_DNA"/>
</dbReference>
<keyword evidence="5" id="KW-0378">Hydrolase</keyword>
<evidence type="ECO:0000313" key="6">
    <source>
        <dbReference type="EMBL" id="MFD2091516.1"/>
    </source>
</evidence>
<evidence type="ECO:0000256" key="2">
    <source>
        <dbReference type="ARBA" id="ARBA00022490"/>
    </source>
</evidence>
<evidence type="ECO:0000256" key="1">
    <source>
        <dbReference type="ARBA" id="ARBA00004496"/>
    </source>
</evidence>
<dbReference type="Proteomes" id="UP001597402">
    <property type="component" value="Unassembled WGS sequence"/>
</dbReference>
<dbReference type="Gene3D" id="3.30.2170.10">
    <property type="entry name" value="archaeoglobus fulgidus dsm 4304 superfamily"/>
    <property type="match status" value="1"/>
</dbReference>
<evidence type="ECO:0000256" key="4">
    <source>
        <dbReference type="ARBA" id="ARBA00022759"/>
    </source>
</evidence>
<accession>A0ABW4X7W2</accession>